<gene>
    <name evidence="1" type="ORF">DME_LOCUS10336</name>
</gene>
<proteinExistence type="predicted"/>
<name>A0A0N4UKP4_DRAME</name>
<reference evidence="1 3" key="2">
    <citation type="submission" date="2018-11" db="EMBL/GenBank/DDBJ databases">
        <authorList>
            <consortium name="Pathogen Informatics"/>
        </authorList>
    </citation>
    <scope>NUCLEOTIDE SEQUENCE [LARGE SCALE GENOMIC DNA]</scope>
</reference>
<dbReference type="Proteomes" id="UP000274756">
    <property type="component" value="Unassembled WGS sequence"/>
</dbReference>
<dbReference type="Proteomes" id="UP000038040">
    <property type="component" value="Unplaced"/>
</dbReference>
<protein>
    <submittedName>
        <fullName evidence="4">Condensin complex subunit 2</fullName>
    </submittedName>
</protein>
<accession>A0A0N4UKP4</accession>
<evidence type="ECO:0000313" key="3">
    <source>
        <dbReference type="Proteomes" id="UP000274756"/>
    </source>
</evidence>
<reference evidence="4" key="1">
    <citation type="submission" date="2017-02" db="UniProtKB">
        <authorList>
            <consortium name="WormBaseParasite"/>
        </authorList>
    </citation>
    <scope>IDENTIFICATION</scope>
</reference>
<evidence type="ECO:0000313" key="4">
    <source>
        <dbReference type="WBParaSite" id="DME_0000831901-mRNA-1"/>
    </source>
</evidence>
<keyword evidence="3" id="KW-1185">Reference proteome</keyword>
<dbReference type="AlphaFoldDB" id="A0A0N4UKP4"/>
<sequence length="274" mass="30917">MSESISNLNINSSIDETSEIEKEIKDNSNLSTPHQTFDYTQNTLSILNKTLNQRKYYANVMKKDVTNSVFDVFDDINRKESFCSLGIFIKYKLNWSKSLSSSPTVDYVTNSSEKFNIERDFKGQFEEMNSEVSQSSILVDSDNDNDNGDDDLDVAISGKRAVVDPLPSMSSGDTRNAMAESNKSATYRTFEKIGYLSADVRKESAEEQFNRVGPDAPADTVTFTADPDELYVPQCERNGSVVDLFCDMLADERFTQTLFSHFLTNEEMQIAKND</sequence>
<evidence type="ECO:0000313" key="2">
    <source>
        <dbReference type="Proteomes" id="UP000038040"/>
    </source>
</evidence>
<dbReference type="WBParaSite" id="DME_0000831901-mRNA-1">
    <property type="protein sequence ID" value="DME_0000831901-mRNA-1"/>
    <property type="gene ID" value="DME_0000831901"/>
</dbReference>
<dbReference type="EMBL" id="UYYG01001212">
    <property type="protein sequence ID" value="VDN60363.1"/>
    <property type="molecule type" value="Genomic_DNA"/>
</dbReference>
<evidence type="ECO:0000313" key="1">
    <source>
        <dbReference type="EMBL" id="VDN60363.1"/>
    </source>
</evidence>
<organism evidence="2 4">
    <name type="scientific">Dracunculus medinensis</name>
    <name type="common">Guinea worm</name>
    <dbReference type="NCBI Taxonomy" id="318479"/>
    <lineage>
        <taxon>Eukaryota</taxon>
        <taxon>Metazoa</taxon>
        <taxon>Ecdysozoa</taxon>
        <taxon>Nematoda</taxon>
        <taxon>Chromadorea</taxon>
        <taxon>Rhabditida</taxon>
        <taxon>Spirurina</taxon>
        <taxon>Dracunculoidea</taxon>
        <taxon>Dracunculidae</taxon>
        <taxon>Dracunculus</taxon>
    </lineage>
</organism>